<gene>
    <name evidence="5" type="ORF">AD945_01215</name>
</gene>
<proteinExistence type="inferred from homology"/>
<feature type="domain" description="Baseplate J-like central" evidence="3">
    <location>
        <begin position="208"/>
        <end position="277"/>
    </location>
</feature>
<dbReference type="InterPro" id="IPR058530">
    <property type="entry name" value="Baseplate_J-like_C"/>
</dbReference>
<sequence>MSAQIPTPAALAQRFVTALAAQQFIASDGTIVTLDATAPSTLESALAILAGLTDYEIYLYLRDQLLELMVTTATVTPGTGLLPQHAQIWGVPRIGATAAVGYFLISSTTESAVSVPAGTAITVDGTIQWTTDTALTIAAGATVSAAVTATATGVTGNLAANTAGAFVSPVAGISSVISDQNGLTGGAPVEGVESWRARIIDEIRNPPGAGTDNDYEQWARNAGAAYVSVVPGWLGQGNVTIFVAGSGGTAVSPARLAIIQAYIDSRRPVQANALVMAATIVPQAVTITLNPDTQAMRLAVAAALAPYYLSVGIGGRIYVTALSSQIAAVAGNQTDLVGPTQDQQLAPNQMPVLGGINWGAA</sequence>
<dbReference type="Proteomes" id="UP000075636">
    <property type="component" value="Unassembled WGS sequence"/>
</dbReference>
<feature type="domain" description="Baseplate protein J-like barrel" evidence="2">
    <location>
        <begin position="110"/>
        <end position="185"/>
    </location>
</feature>
<dbReference type="EMBL" id="LHZR01000067">
    <property type="protein sequence ID" value="KXV50825.1"/>
    <property type="molecule type" value="Genomic_DNA"/>
</dbReference>
<dbReference type="PATRIC" id="fig|318683.6.peg.3289"/>
<dbReference type="InterPro" id="IPR058531">
    <property type="entry name" value="Baseplate_J_M"/>
</dbReference>
<organism evidence="5 6">
    <name type="scientific">Gluconobacter albidus</name>
    <dbReference type="NCBI Taxonomy" id="318683"/>
    <lineage>
        <taxon>Bacteria</taxon>
        <taxon>Pseudomonadati</taxon>
        <taxon>Pseudomonadota</taxon>
        <taxon>Alphaproteobacteria</taxon>
        <taxon>Acetobacterales</taxon>
        <taxon>Acetobacteraceae</taxon>
        <taxon>Gluconobacter</taxon>
    </lineage>
</organism>
<comment type="similarity">
    <text evidence="1">Belongs to the Mu gp47/PBSX XkdT family.</text>
</comment>
<feature type="domain" description="Baseplate J-like C-terminal" evidence="4">
    <location>
        <begin position="285"/>
        <end position="358"/>
    </location>
</feature>
<evidence type="ECO:0000313" key="5">
    <source>
        <dbReference type="EMBL" id="KXV50825.1"/>
    </source>
</evidence>
<dbReference type="AlphaFoldDB" id="A0A149TN84"/>
<dbReference type="PANTHER" id="PTHR37829">
    <property type="entry name" value="PHAGE-LIKE ELEMENT PBSX PROTEIN XKDT"/>
    <property type="match status" value="1"/>
</dbReference>
<comment type="caution">
    <text evidence="5">The sequence shown here is derived from an EMBL/GenBank/DDBJ whole genome shotgun (WGS) entry which is preliminary data.</text>
</comment>
<dbReference type="Pfam" id="PF26079">
    <property type="entry name" value="Baseplate_J_C"/>
    <property type="match status" value="1"/>
</dbReference>
<evidence type="ECO:0000259" key="4">
    <source>
        <dbReference type="Pfam" id="PF26079"/>
    </source>
</evidence>
<dbReference type="Pfam" id="PF26078">
    <property type="entry name" value="Baseplate_J_M"/>
    <property type="match status" value="1"/>
</dbReference>
<evidence type="ECO:0000259" key="3">
    <source>
        <dbReference type="Pfam" id="PF26078"/>
    </source>
</evidence>
<name>A0A149TN84_9PROT</name>
<protein>
    <submittedName>
        <fullName evidence="5">Uncharacterized protein</fullName>
    </submittedName>
</protein>
<evidence type="ECO:0000313" key="6">
    <source>
        <dbReference type="Proteomes" id="UP000075636"/>
    </source>
</evidence>
<dbReference type="Pfam" id="PF04865">
    <property type="entry name" value="Baseplate_J"/>
    <property type="match status" value="1"/>
</dbReference>
<evidence type="ECO:0000259" key="2">
    <source>
        <dbReference type="Pfam" id="PF04865"/>
    </source>
</evidence>
<dbReference type="InterPro" id="IPR052399">
    <property type="entry name" value="Phage_Baseplate_Assmbl_Protein"/>
</dbReference>
<reference evidence="5 6" key="1">
    <citation type="submission" date="2015-06" db="EMBL/GenBank/DDBJ databases">
        <title>Improved classification and identification of acetic acid bacteria using matrix-assisted laser desorption/ionization time-of-flight mass spectrometry; Gluconobacter nephelii and Gluconobacter uchimurae are later heterotypic synonyms of Gluconobacter japonicus and Gluconobacter oxydans, respectively.</title>
        <authorList>
            <person name="Li L."/>
            <person name="Cleenwerck I."/>
            <person name="De Vuyst L."/>
            <person name="Vandamme P."/>
        </authorList>
    </citation>
    <scope>NUCLEOTIDE SEQUENCE [LARGE SCALE GENOMIC DNA]</scope>
    <source>
        <strain evidence="5 6">LMG 1768</strain>
    </source>
</reference>
<evidence type="ECO:0000256" key="1">
    <source>
        <dbReference type="ARBA" id="ARBA00038087"/>
    </source>
</evidence>
<dbReference type="InterPro" id="IPR006949">
    <property type="entry name" value="Barrel_Baseplate_J-like"/>
</dbReference>
<accession>A0A149TN84</accession>
<dbReference type="RefSeq" id="WP_062105842.1">
    <property type="nucleotide sequence ID" value="NZ_LHZR01000067.1"/>
</dbReference>
<dbReference type="PANTHER" id="PTHR37829:SF3">
    <property type="entry name" value="PROTEIN JAYE-RELATED"/>
    <property type="match status" value="1"/>
</dbReference>